<name>A0ABP3HMM0_9ALTE</name>
<dbReference type="RefSeq" id="WP_343847277.1">
    <property type="nucleotide sequence ID" value="NZ_BAAAEI010000028.1"/>
</dbReference>
<evidence type="ECO:0000313" key="4">
    <source>
        <dbReference type="Proteomes" id="UP001501757"/>
    </source>
</evidence>
<dbReference type="EMBL" id="BAAAEI010000028">
    <property type="protein sequence ID" value="GAA0372263.1"/>
    <property type="molecule type" value="Genomic_DNA"/>
</dbReference>
<dbReference type="InterPro" id="IPR009465">
    <property type="entry name" value="Spondin_N"/>
</dbReference>
<evidence type="ECO:0000313" key="3">
    <source>
        <dbReference type="EMBL" id="GAA0372263.1"/>
    </source>
</evidence>
<dbReference type="NCBIfam" id="NF038123">
    <property type="entry name" value="NF038123_dom"/>
    <property type="match status" value="1"/>
</dbReference>
<feature type="signal peptide" evidence="1">
    <location>
        <begin position="1"/>
        <end position="20"/>
    </location>
</feature>
<keyword evidence="1" id="KW-0732">Signal</keyword>
<sequence>MKYTLVALAGMSVLASTAQAADLDIQIQNISHGVYFAPLFISAHNQDMYLFKLGEAASPELQAMAEGGNIAGLAEMASAMGADSVENPAQGPMSPGMTVMTSLSTSEGNTWLSVTGMMVPTNDGFVGLNSWEIPTEAGSYEFYLQGYDAGTEANDEIRGSGAPGVPGLPVLPFFDAEVGQNGSGVTTTENNPVVHIHRGSIGDADMQGGSSDLDSSRHRWLNPVAKVTVTVN</sequence>
<accession>A0ABP3HMM0</accession>
<dbReference type="Proteomes" id="UP001501757">
    <property type="component" value="Unassembled WGS sequence"/>
</dbReference>
<organism evidence="3 4">
    <name type="scientific">Bowmanella denitrificans</name>
    <dbReference type="NCBI Taxonomy" id="366582"/>
    <lineage>
        <taxon>Bacteria</taxon>
        <taxon>Pseudomonadati</taxon>
        <taxon>Pseudomonadota</taxon>
        <taxon>Gammaproteobacteria</taxon>
        <taxon>Alteromonadales</taxon>
        <taxon>Alteromonadaceae</taxon>
        <taxon>Bowmanella</taxon>
    </lineage>
</organism>
<protein>
    <submittedName>
        <fullName evidence="3">Spondin domain-containing protein</fullName>
    </submittedName>
</protein>
<keyword evidence="4" id="KW-1185">Reference proteome</keyword>
<evidence type="ECO:0000256" key="1">
    <source>
        <dbReference type="SAM" id="SignalP"/>
    </source>
</evidence>
<reference evidence="4" key="1">
    <citation type="journal article" date="2019" name="Int. J. Syst. Evol. Microbiol.">
        <title>The Global Catalogue of Microorganisms (GCM) 10K type strain sequencing project: providing services to taxonomists for standard genome sequencing and annotation.</title>
        <authorList>
            <consortium name="The Broad Institute Genomics Platform"/>
            <consortium name="The Broad Institute Genome Sequencing Center for Infectious Disease"/>
            <person name="Wu L."/>
            <person name="Ma J."/>
        </authorList>
    </citation>
    <scope>NUCLEOTIDE SEQUENCE [LARGE SCALE GENOMIC DNA]</scope>
    <source>
        <strain evidence="4">JCM 13378</strain>
    </source>
</reference>
<evidence type="ECO:0000259" key="2">
    <source>
        <dbReference type="Pfam" id="PF06468"/>
    </source>
</evidence>
<gene>
    <name evidence="3" type="ORF">GCM10009092_40660</name>
</gene>
<dbReference type="Gene3D" id="2.60.40.2130">
    <property type="entry name" value="F-spondin domain"/>
    <property type="match status" value="1"/>
</dbReference>
<comment type="caution">
    <text evidence="3">The sequence shown here is derived from an EMBL/GenBank/DDBJ whole genome shotgun (WGS) entry which is preliminary data.</text>
</comment>
<proteinExistence type="predicted"/>
<feature type="domain" description="Spondin" evidence="2">
    <location>
        <begin position="35"/>
        <end position="153"/>
    </location>
</feature>
<dbReference type="InterPro" id="IPR038678">
    <property type="entry name" value="Spondin_N_sf"/>
</dbReference>
<feature type="chain" id="PRO_5046613323" evidence="1">
    <location>
        <begin position="21"/>
        <end position="232"/>
    </location>
</feature>
<dbReference type="Pfam" id="PF06468">
    <property type="entry name" value="Spond_N"/>
    <property type="match status" value="1"/>
</dbReference>